<organism evidence="2 4">
    <name type="scientific">Durio zibethinus</name>
    <name type="common">Durian</name>
    <dbReference type="NCBI Taxonomy" id="66656"/>
    <lineage>
        <taxon>Eukaryota</taxon>
        <taxon>Viridiplantae</taxon>
        <taxon>Streptophyta</taxon>
        <taxon>Embryophyta</taxon>
        <taxon>Tracheophyta</taxon>
        <taxon>Spermatophyta</taxon>
        <taxon>Magnoliopsida</taxon>
        <taxon>eudicotyledons</taxon>
        <taxon>Gunneridae</taxon>
        <taxon>Pentapetalae</taxon>
        <taxon>rosids</taxon>
        <taxon>malvids</taxon>
        <taxon>Malvales</taxon>
        <taxon>Malvaceae</taxon>
        <taxon>Helicteroideae</taxon>
        <taxon>Durio</taxon>
    </lineage>
</organism>
<dbReference type="InterPro" id="IPR015940">
    <property type="entry name" value="UBA"/>
</dbReference>
<keyword evidence="2" id="KW-1185">Reference proteome</keyword>
<evidence type="ECO:0000313" key="3">
    <source>
        <dbReference type="RefSeq" id="XP_022774521.1"/>
    </source>
</evidence>
<dbReference type="GeneID" id="111316712"/>
<gene>
    <name evidence="3 4" type="primary">LOC111316712</name>
</gene>
<evidence type="ECO:0000313" key="4">
    <source>
        <dbReference type="RefSeq" id="XP_022774522.1"/>
    </source>
</evidence>
<sequence>MLVVDPIKRMTIPEICQHHWFQAHLPRYLAVPPPDTMQQVKKIDEEILQEVVRMGFERNHLVESLRNRIQFEGTVAYYLLLDNCFRVSSGYLAAEFQETMESGFNRIHPNEPTAPAFGHRLLGCADYQAMGLRGLERKWALGLQVKFVISKRFSHTEDFL</sequence>
<dbReference type="CDD" id="cd14335">
    <property type="entry name" value="UBA_SnRK1_plant"/>
    <property type="match status" value="1"/>
</dbReference>
<dbReference type="OrthoDB" id="193931at2759"/>
<dbReference type="PROSITE" id="PS50030">
    <property type="entry name" value="UBA"/>
    <property type="match status" value="1"/>
</dbReference>
<dbReference type="Proteomes" id="UP000515121">
    <property type="component" value="Unplaced"/>
</dbReference>
<feature type="domain" description="UBA" evidence="1">
    <location>
        <begin position="42"/>
        <end position="82"/>
    </location>
</feature>
<dbReference type="Pfam" id="PF00627">
    <property type="entry name" value="UBA"/>
    <property type="match status" value="1"/>
</dbReference>
<dbReference type="SMART" id="SM00165">
    <property type="entry name" value="UBA"/>
    <property type="match status" value="1"/>
</dbReference>
<dbReference type="KEGG" id="dzi:111316712"/>
<dbReference type="Gene3D" id="1.10.8.10">
    <property type="entry name" value="DNA helicase RuvA subunit, C-terminal domain"/>
    <property type="match status" value="1"/>
</dbReference>
<evidence type="ECO:0000259" key="1">
    <source>
        <dbReference type="PROSITE" id="PS50030"/>
    </source>
</evidence>
<evidence type="ECO:0000313" key="2">
    <source>
        <dbReference type="Proteomes" id="UP000515121"/>
    </source>
</evidence>
<proteinExistence type="predicted"/>
<reference evidence="3 4" key="1">
    <citation type="submission" date="2025-04" db="UniProtKB">
        <authorList>
            <consortium name="RefSeq"/>
        </authorList>
    </citation>
    <scope>IDENTIFICATION</scope>
    <source>
        <tissue evidence="3 4">Fruit stalk</tissue>
    </source>
</reference>
<protein>
    <submittedName>
        <fullName evidence="3 4">SNF1-related protein kinase catalytic subunit alpha KIN10-like</fullName>
    </submittedName>
</protein>
<dbReference type="RefSeq" id="XP_022774522.1">
    <property type="nucleotide sequence ID" value="XM_022918787.1"/>
</dbReference>
<dbReference type="AlphaFoldDB" id="A0A6P6BBN5"/>
<accession>A0A6P6BBN5</accession>
<dbReference type="RefSeq" id="XP_022774521.1">
    <property type="nucleotide sequence ID" value="XM_022918786.1"/>
</dbReference>
<name>A0A6P6BBN5_DURZI</name>